<dbReference type="Proteomes" id="UP000031866">
    <property type="component" value="Chromosome"/>
</dbReference>
<proteinExistence type="predicted"/>
<name>A0A0B5Q9K9_CLOBE</name>
<accession>A0A0B5Q9K9</accession>
<sequence>MDRPKDLPNRLECAYCKRNHRHGGECHGKDINRNETGCLFFSMDSRGCIRTQDLILPFNLYMDIPPLNMWEDSWTVCENDTEVRINKIYALSWDKQKGLLKVKANVDYYINEFSEEYINNKNKPILKVIK</sequence>
<dbReference type="OrthoDB" id="1905838at2"/>
<dbReference type="RefSeq" id="WP_039773918.1">
    <property type="nucleotide sequence ID" value="NZ_CP010086.2"/>
</dbReference>
<dbReference type="KEGG" id="cbei:LF65_00984"/>
<dbReference type="EMBL" id="CP010086">
    <property type="protein sequence ID" value="AJG97605.1"/>
    <property type="molecule type" value="Genomic_DNA"/>
</dbReference>
<evidence type="ECO:0000313" key="1">
    <source>
        <dbReference type="EMBL" id="AJG97605.1"/>
    </source>
</evidence>
<protein>
    <submittedName>
        <fullName evidence="1">Uncharacterized protein</fullName>
    </submittedName>
</protein>
<gene>
    <name evidence="1" type="ORF">LF65_00984</name>
</gene>
<evidence type="ECO:0000313" key="2">
    <source>
        <dbReference type="Proteomes" id="UP000031866"/>
    </source>
</evidence>
<reference evidence="2" key="1">
    <citation type="submission" date="2014-12" db="EMBL/GenBank/DDBJ databases">
        <title>Genome sequence of Clostridium beijerinckii strain 59B.</title>
        <authorList>
            <person name="Little G.T."/>
            <person name="Minton N.P."/>
        </authorList>
    </citation>
    <scope>NUCLEOTIDE SEQUENCE [LARGE SCALE GENOMIC DNA]</scope>
    <source>
        <strain evidence="2">59B</strain>
    </source>
</reference>
<organism evidence="1 2">
    <name type="scientific">Clostridium beijerinckii</name>
    <name type="common">Clostridium MP</name>
    <dbReference type="NCBI Taxonomy" id="1520"/>
    <lineage>
        <taxon>Bacteria</taxon>
        <taxon>Bacillati</taxon>
        <taxon>Bacillota</taxon>
        <taxon>Clostridia</taxon>
        <taxon>Eubacteriales</taxon>
        <taxon>Clostridiaceae</taxon>
        <taxon>Clostridium</taxon>
    </lineage>
</organism>
<dbReference type="AlphaFoldDB" id="A0A0B5Q9K9"/>